<dbReference type="SUPFAM" id="SSF50978">
    <property type="entry name" value="WD40 repeat-like"/>
    <property type="match status" value="1"/>
</dbReference>
<evidence type="ECO:0000313" key="6">
    <source>
        <dbReference type="EMBL" id="KAH9588414.1"/>
    </source>
</evidence>
<dbReference type="GO" id="GO:0032040">
    <property type="term" value="C:small-subunit processome"/>
    <property type="evidence" value="ECO:0007669"/>
    <property type="project" value="TreeGrafter"/>
</dbReference>
<dbReference type="Pfam" id="PF00400">
    <property type="entry name" value="WD40"/>
    <property type="match status" value="3"/>
</dbReference>
<dbReference type="AlphaFoldDB" id="A0A6A5D202"/>
<sequence length="611" mass="68637">MPLDRRPTRLRVKKHSKKQKSDEEIESDSEASSVGSETESDISVHESAHEKKVRLTKKAIQKALETVGSDDEKYEALSLRLKEEALQAKGKFLAKFAHQIKFLNKEEIMVLRGHRKSVSCVCISEDGKFAYTGGKDSSVIKWDLSTMVKLCSIPGGKRETKYPYHTGPILSISISSDSKYLASSSMDHSVIIWNPNEMKVFMKLLHHKVPVTAVSFRYHSHMLFTADCSGRVCVWNMPLKEVLQDQGARTNIEVLGLCGLVSERCVSCSGFGGPGVCVWKVPEEICVQYSTKNTLESSVECIYAVNDEIFIGGSSTNTIYIWHSSRGSPVFTVSPAHPVAKLCPPSMSEPFIRPVANWVSAITGLYGTDLIASGSSTGHIQFWRLVQPQLDRSNEVKVQQQKRTQISIERIPGLGISLGGFINGLAFSSDRRYLAVCLGQEHRFGHWEPRRHVANGLFLIPLNVSYISLRYNNQSFFSIFVTEHPSTYQRFTRFSFNIHSRQAFANLRHLWRRRDIRLSTKGRVSCAAVRSVLLYGSETWSVRVENIRSNAVVGRRALVKGSKSIDEAVKLHQLRRLGHVLSMPNHRLPQRAMICCIVVGWEKARGGQNKT</sequence>
<dbReference type="RefSeq" id="XP_035586578.1">
    <property type="nucleotide sequence ID" value="XM_035729477.2"/>
</dbReference>
<evidence type="ECO:0000256" key="3">
    <source>
        <dbReference type="ARBA" id="ARBA00022737"/>
    </source>
</evidence>
<keyword evidence="7" id="KW-1185">Reference proteome</keyword>
<dbReference type="Gene3D" id="2.130.10.10">
    <property type="entry name" value="YVTN repeat-like/Quinoprotein amine dehydrogenase"/>
    <property type="match status" value="1"/>
</dbReference>
<dbReference type="SMART" id="SM00320">
    <property type="entry name" value="WD40"/>
    <property type="match status" value="5"/>
</dbReference>
<evidence type="ECO:0000256" key="1">
    <source>
        <dbReference type="ARBA" id="ARBA00004123"/>
    </source>
</evidence>
<evidence type="ECO:0000256" key="5">
    <source>
        <dbReference type="SAM" id="MobiDB-lite"/>
    </source>
</evidence>
<evidence type="ECO:0000313" key="7">
    <source>
        <dbReference type="Proteomes" id="UP000471633"/>
    </source>
</evidence>
<proteinExistence type="predicted"/>
<reference evidence="6" key="1">
    <citation type="journal article" date="2012" name="Nat. Genet.">
        <title>Whole-genome sequence of Schistosoma haematobium.</title>
        <authorList>
            <person name="Young N.D."/>
            <person name="Jex A.R."/>
            <person name="Li B."/>
            <person name="Liu S."/>
            <person name="Yang L."/>
            <person name="Xiong Z."/>
            <person name="Li Y."/>
            <person name="Cantacessi C."/>
            <person name="Hall R.S."/>
            <person name="Xu X."/>
            <person name="Chen F."/>
            <person name="Wu X."/>
            <person name="Zerlotini A."/>
            <person name="Oliveira G."/>
            <person name="Hofmann A."/>
            <person name="Zhang G."/>
            <person name="Fang X."/>
            <person name="Kang Y."/>
            <person name="Campbell B.E."/>
            <person name="Loukas A."/>
            <person name="Ranganathan S."/>
            <person name="Rollinson D."/>
            <person name="Rinaldi G."/>
            <person name="Brindley P.J."/>
            <person name="Yang H."/>
            <person name="Wang J."/>
            <person name="Wang J."/>
            <person name="Gasser R.B."/>
        </authorList>
    </citation>
    <scope>NUCLEOTIDE SEQUENCE</scope>
</reference>
<comment type="caution">
    <text evidence="6">The sequence shown here is derived from an EMBL/GenBank/DDBJ whole genome shotgun (WGS) entry which is preliminary data.</text>
</comment>
<dbReference type="InterPro" id="IPR036322">
    <property type="entry name" value="WD40_repeat_dom_sf"/>
</dbReference>
<reference evidence="6" key="2">
    <citation type="journal article" date="2019" name="Gigascience">
        <title>High-quality Schistosoma haematobium genome achieved by single-molecule and long-range sequencing.</title>
        <authorList>
            <person name="Stroehlein A.J."/>
            <person name="Korhonen P.K."/>
            <person name="Chong T.M."/>
            <person name="Lim Y.L."/>
            <person name="Chan K.G."/>
            <person name="Webster B."/>
            <person name="Rollinson D."/>
            <person name="Brindley P.J."/>
            <person name="Gasser R.B."/>
            <person name="Young N.D."/>
        </authorList>
    </citation>
    <scope>NUCLEOTIDE SEQUENCE</scope>
</reference>
<dbReference type="InterPro" id="IPR039241">
    <property type="entry name" value="Rrp9-like"/>
</dbReference>
<evidence type="ECO:0000256" key="2">
    <source>
        <dbReference type="ARBA" id="ARBA00022574"/>
    </source>
</evidence>
<feature type="compositionally biased region" description="Basic residues" evidence="5">
    <location>
        <begin position="8"/>
        <end position="18"/>
    </location>
</feature>
<accession>A0A6A5D202</accession>
<name>A0A6A5D202_SCHHA</name>
<dbReference type="EMBL" id="AMPZ03000003">
    <property type="protein sequence ID" value="KAH9588414.1"/>
    <property type="molecule type" value="Genomic_DNA"/>
</dbReference>
<evidence type="ECO:0000256" key="4">
    <source>
        <dbReference type="ARBA" id="ARBA00023242"/>
    </source>
</evidence>
<keyword evidence="3" id="KW-0677">Repeat</keyword>
<dbReference type="InterPro" id="IPR001680">
    <property type="entry name" value="WD40_rpt"/>
</dbReference>
<dbReference type="InterPro" id="IPR015943">
    <property type="entry name" value="WD40/YVTN_repeat-like_dom_sf"/>
</dbReference>
<reference evidence="6" key="3">
    <citation type="submission" date="2021-06" db="EMBL/GenBank/DDBJ databases">
        <title>Chromosome-level genome assembly for S. haematobium.</title>
        <authorList>
            <person name="Stroehlein A.J."/>
        </authorList>
    </citation>
    <scope>NUCLEOTIDE SEQUENCE</scope>
</reference>
<gene>
    <name evidence="6" type="primary">RRP9_1</name>
    <name evidence="6" type="ORF">MS3_00005821</name>
</gene>
<organism evidence="6 7">
    <name type="scientific">Schistosoma haematobium</name>
    <name type="common">Blood fluke</name>
    <dbReference type="NCBI Taxonomy" id="6185"/>
    <lineage>
        <taxon>Eukaryota</taxon>
        <taxon>Metazoa</taxon>
        <taxon>Spiralia</taxon>
        <taxon>Lophotrochozoa</taxon>
        <taxon>Platyhelminthes</taxon>
        <taxon>Trematoda</taxon>
        <taxon>Digenea</taxon>
        <taxon>Strigeidida</taxon>
        <taxon>Schistosomatoidea</taxon>
        <taxon>Schistosomatidae</taxon>
        <taxon>Schistosoma</taxon>
    </lineage>
</organism>
<protein>
    <submittedName>
        <fullName evidence="6">Pre-rRNA processing protein</fullName>
    </submittedName>
</protein>
<feature type="region of interest" description="Disordered" evidence="5">
    <location>
        <begin position="1"/>
        <end position="51"/>
    </location>
</feature>
<dbReference type="GeneID" id="24595723"/>
<dbReference type="GO" id="GO:0034511">
    <property type="term" value="F:U3 snoRNA binding"/>
    <property type="evidence" value="ECO:0007669"/>
    <property type="project" value="InterPro"/>
</dbReference>
<dbReference type="Proteomes" id="UP000471633">
    <property type="component" value="Unassembled WGS sequence"/>
</dbReference>
<dbReference type="PANTHER" id="PTHR19865">
    <property type="entry name" value="U3 SMALL NUCLEOLAR RNA INTERACTING PROTEIN 2"/>
    <property type="match status" value="1"/>
</dbReference>
<reference evidence="6" key="4">
    <citation type="journal article" date="2022" name="PLoS Pathog.">
        <title>Chromosome-level genome of Schistosoma haematobium underpins genome-wide explorations of molecular variation.</title>
        <authorList>
            <person name="Stroehlein A.J."/>
            <person name="Korhonen P.K."/>
            <person name="Lee V.V."/>
            <person name="Ralph S.A."/>
            <person name="Mentink-Kane M."/>
            <person name="You H."/>
            <person name="McManus D.P."/>
            <person name="Tchuente L.T."/>
            <person name="Stothard J.R."/>
            <person name="Kaur P."/>
            <person name="Dudchenko O."/>
            <person name="Aiden E.L."/>
            <person name="Yang B."/>
            <person name="Yang H."/>
            <person name="Emery A.M."/>
            <person name="Webster B.L."/>
            <person name="Brindley P.J."/>
            <person name="Rollinson D."/>
            <person name="Chang B.C.H."/>
            <person name="Gasser R.B."/>
            <person name="Young N.D."/>
        </authorList>
    </citation>
    <scope>NUCLEOTIDE SEQUENCE</scope>
</reference>
<dbReference type="PANTHER" id="PTHR19865:SF0">
    <property type="entry name" value="U3 SMALL NUCLEOLAR RNA-INTERACTING PROTEIN 2"/>
    <property type="match status" value="1"/>
</dbReference>
<dbReference type="PROSITE" id="PS50294">
    <property type="entry name" value="WD_REPEATS_REGION"/>
    <property type="match status" value="2"/>
</dbReference>
<keyword evidence="4" id="KW-0539">Nucleus</keyword>
<dbReference type="PROSITE" id="PS50082">
    <property type="entry name" value="WD_REPEATS_2"/>
    <property type="match status" value="2"/>
</dbReference>
<comment type="subcellular location">
    <subcellularLocation>
        <location evidence="1">Nucleus</location>
    </subcellularLocation>
</comment>
<dbReference type="KEGG" id="shx:MS3_00005821"/>
<keyword evidence="2" id="KW-0853">WD repeat</keyword>
<dbReference type="CTD" id="24595723"/>